<dbReference type="OrthoDB" id="529131at2"/>
<dbReference type="InterPro" id="IPR001296">
    <property type="entry name" value="Glyco_trans_1"/>
</dbReference>
<dbReference type="SUPFAM" id="SSF53756">
    <property type="entry name" value="UDP-Glycosyltransferase/glycogen phosphorylase"/>
    <property type="match status" value="1"/>
</dbReference>
<evidence type="ECO:0000259" key="4">
    <source>
        <dbReference type="Pfam" id="PF00534"/>
    </source>
</evidence>
<feature type="domain" description="Glycosyl transferase family 1" evidence="4">
    <location>
        <begin position="200"/>
        <end position="362"/>
    </location>
</feature>
<dbReference type="InterPro" id="IPR028098">
    <property type="entry name" value="Glyco_trans_4-like_N"/>
</dbReference>
<dbReference type="Gene3D" id="3.40.50.2000">
    <property type="entry name" value="Glycogen Phosphorylase B"/>
    <property type="match status" value="2"/>
</dbReference>
<comment type="caution">
    <text evidence="6">The sequence shown here is derived from an EMBL/GenBank/DDBJ whole genome shotgun (WGS) entry which is preliminary data.</text>
</comment>
<reference evidence="6 7" key="1">
    <citation type="submission" date="2019-05" db="EMBL/GenBank/DDBJ databases">
        <title>Sulfitobacter sabulilitoris sp. nov., isolated from a marine sand.</title>
        <authorList>
            <person name="Yoon J.-H."/>
        </authorList>
    </citation>
    <scope>NUCLEOTIDE SEQUENCE [LARGE SCALE GENOMIC DNA]</scope>
    <source>
        <strain evidence="6 7">HSMS-29</strain>
    </source>
</reference>
<gene>
    <name evidence="6" type="ORF">FDT80_17535</name>
</gene>
<proteinExistence type="inferred from homology"/>
<dbReference type="Proteomes" id="UP000309550">
    <property type="component" value="Unassembled WGS sequence"/>
</dbReference>
<evidence type="ECO:0000313" key="6">
    <source>
        <dbReference type="EMBL" id="TMM49553.1"/>
    </source>
</evidence>
<evidence type="ECO:0000259" key="5">
    <source>
        <dbReference type="Pfam" id="PF13579"/>
    </source>
</evidence>
<sequence length="397" mass="42232">MKVLHVIESIDPSQGGPQCSILHHAAAQGMLDADVGIASYMDDAAKAHVAEELDGTPAHARFSLHPLPRESAVGRPFALAAARALGPLIAHADFVHLHGVWEPVLLQAARIARRLGKPYCLTAHGMLDPWSLSQKRLKKRIALFATHRRMLHGACFLHMLNSDERALIAPLGLNSSMVTIANGVNLGDIIARAVPGRFRASFPALGDRSFVLFLSRLHRKKGLDVLASAFAEVTKNRPDVDLVVIGPDGGAEQDFRARIAASGLGSRVHLLGPVFGARKFEAMADCACFCLPSRQEGFSVAIIEALACGAPALISEGCHFPQVGAARAGRVLPLDADAFANAMGEVLDDPEAAAAMGAAGRQLVHERYTWPAIAAMMLRAYSEATVAKRASALRAAL</sequence>
<dbReference type="PANTHER" id="PTHR12526:SF640">
    <property type="entry name" value="COLANIC ACID BIOSYNTHESIS GLYCOSYLTRANSFERASE WCAL-RELATED"/>
    <property type="match status" value="1"/>
</dbReference>
<comment type="similarity">
    <text evidence="1">Belongs to the glycosyltransferase group 1 family. Glycosyltransferase 4 subfamily.</text>
</comment>
<keyword evidence="3 6" id="KW-0808">Transferase</keyword>
<dbReference type="GO" id="GO:0016757">
    <property type="term" value="F:glycosyltransferase activity"/>
    <property type="evidence" value="ECO:0007669"/>
    <property type="project" value="UniProtKB-KW"/>
</dbReference>
<dbReference type="PANTHER" id="PTHR12526">
    <property type="entry name" value="GLYCOSYLTRANSFERASE"/>
    <property type="match status" value="1"/>
</dbReference>
<evidence type="ECO:0000313" key="7">
    <source>
        <dbReference type="Proteomes" id="UP000309550"/>
    </source>
</evidence>
<dbReference type="EMBL" id="VANS01000007">
    <property type="protein sequence ID" value="TMM49553.1"/>
    <property type="molecule type" value="Genomic_DNA"/>
</dbReference>
<keyword evidence="2" id="KW-0328">Glycosyltransferase</keyword>
<dbReference type="AlphaFoldDB" id="A0A5S3PZU3"/>
<accession>A0A5S3PZU3</accession>
<dbReference type="Pfam" id="PF13579">
    <property type="entry name" value="Glyco_trans_4_4"/>
    <property type="match status" value="1"/>
</dbReference>
<keyword evidence="7" id="KW-1185">Reference proteome</keyword>
<name>A0A5S3PZU3_9RHOB</name>
<protein>
    <submittedName>
        <fullName evidence="6">Glycosyltransferase</fullName>
    </submittedName>
</protein>
<evidence type="ECO:0000256" key="1">
    <source>
        <dbReference type="ARBA" id="ARBA00009481"/>
    </source>
</evidence>
<dbReference type="Pfam" id="PF00534">
    <property type="entry name" value="Glycos_transf_1"/>
    <property type="match status" value="1"/>
</dbReference>
<dbReference type="RefSeq" id="WP_138663636.1">
    <property type="nucleotide sequence ID" value="NZ_VANS01000007.1"/>
</dbReference>
<evidence type="ECO:0000256" key="2">
    <source>
        <dbReference type="ARBA" id="ARBA00022676"/>
    </source>
</evidence>
<feature type="domain" description="Glycosyltransferase subfamily 4-like N-terminal" evidence="5">
    <location>
        <begin position="15"/>
        <end position="183"/>
    </location>
</feature>
<organism evidence="6 7">
    <name type="scientific">Sulfitobacter sabulilitoris</name>
    <dbReference type="NCBI Taxonomy" id="2562655"/>
    <lineage>
        <taxon>Bacteria</taxon>
        <taxon>Pseudomonadati</taxon>
        <taxon>Pseudomonadota</taxon>
        <taxon>Alphaproteobacteria</taxon>
        <taxon>Rhodobacterales</taxon>
        <taxon>Roseobacteraceae</taxon>
        <taxon>Sulfitobacter</taxon>
    </lineage>
</organism>
<evidence type="ECO:0000256" key="3">
    <source>
        <dbReference type="ARBA" id="ARBA00022679"/>
    </source>
</evidence>